<dbReference type="InterPro" id="IPR015168">
    <property type="entry name" value="SsuA/THI5"/>
</dbReference>
<organism evidence="2 3">
    <name type="scientific">Microvirga aerophila</name>
    <dbReference type="NCBI Taxonomy" id="670291"/>
    <lineage>
        <taxon>Bacteria</taxon>
        <taxon>Pseudomonadati</taxon>
        <taxon>Pseudomonadota</taxon>
        <taxon>Alphaproteobacteria</taxon>
        <taxon>Hyphomicrobiales</taxon>
        <taxon>Methylobacteriaceae</taxon>
        <taxon>Microvirga</taxon>
    </lineage>
</organism>
<dbReference type="Gene3D" id="3.40.190.10">
    <property type="entry name" value="Periplasmic binding protein-like II"/>
    <property type="match status" value="2"/>
</dbReference>
<comment type="caution">
    <text evidence="2">The sequence shown here is derived from an EMBL/GenBank/DDBJ whole genome shotgun (WGS) entry which is preliminary data.</text>
</comment>
<dbReference type="Proteomes" id="UP000321085">
    <property type="component" value="Unassembled WGS sequence"/>
</dbReference>
<dbReference type="EMBL" id="BJYU01000031">
    <property type="protein sequence ID" value="GEO14849.1"/>
    <property type="molecule type" value="Genomic_DNA"/>
</dbReference>
<sequence length="294" mass="32022">MLRFGTVSWEIDTIQHHGLDRRHGIAVAPVEFASNEAAKVALQARAVDLIVTDWPWVARQRGEGGAFSFVPYSKAVGTLMVRRGSDIKTAADLKGRRIGVVGGPLDKSWLVLRAYTQKDFGIDLAADSEPVFGAPPLLNEELTRGRIDAVLTYWHYAARLEAAGARPLLAVADMIRKLGIAHDAPMLGYAFREEWGADQSKLVESFVAASREAKALLAESKDEWARLAPQIGSDDPAVLSALQAGFRAGIPDQWAQAERQAAMELYAILVAIGGEKLVGQAMSVDPKTFWPLTY</sequence>
<proteinExistence type="predicted"/>
<dbReference type="SUPFAM" id="SSF53850">
    <property type="entry name" value="Periplasmic binding protein-like II"/>
    <property type="match status" value="1"/>
</dbReference>
<dbReference type="PANTHER" id="PTHR30024:SF48">
    <property type="entry name" value="ABC TRANSPORTER SUBSTRATE-BINDING PROTEIN"/>
    <property type="match status" value="1"/>
</dbReference>
<gene>
    <name evidence="2" type="ORF">MAE02_25450</name>
</gene>
<evidence type="ECO:0000313" key="3">
    <source>
        <dbReference type="Proteomes" id="UP000321085"/>
    </source>
</evidence>
<protein>
    <submittedName>
        <fullName evidence="2">ABC transporter substrate-binding protein</fullName>
    </submittedName>
</protein>
<evidence type="ECO:0000259" key="1">
    <source>
        <dbReference type="Pfam" id="PF09084"/>
    </source>
</evidence>
<dbReference type="AlphaFoldDB" id="A0A512BS92"/>
<evidence type="ECO:0000313" key="2">
    <source>
        <dbReference type="EMBL" id="GEO14849.1"/>
    </source>
</evidence>
<reference evidence="2 3" key="1">
    <citation type="submission" date="2019-07" db="EMBL/GenBank/DDBJ databases">
        <title>Whole genome shotgun sequence of Microvirga aerophila NBRC 106136.</title>
        <authorList>
            <person name="Hosoyama A."/>
            <person name="Uohara A."/>
            <person name="Ohji S."/>
            <person name="Ichikawa N."/>
        </authorList>
    </citation>
    <scope>NUCLEOTIDE SEQUENCE [LARGE SCALE GENOMIC DNA]</scope>
    <source>
        <strain evidence="2 3">NBRC 106136</strain>
    </source>
</reference>
<keyword evidence="3" id="KW-1185">Reference proteome</keyword>
<accession>A0A512BS92</accession>
<feature type="domain" description="SsuA/THI5-like" evidence="1">
    <location>
        <begin position="21"/>
        <end position="219"/>
    </location>
</feature>
<name>A0A512BS92_9HYPH</name>
<dbReference type="PANTHER" id="PTHR30024">
    <property type="entry name" value="ALIPHATIC SULFONATES-BINDING PROTEIN-RELATED"/>
    <property type="match status" value="1"/>
</dbReference>
<dbReference type="Pfam" id="PF09084">
    <property type="entry name" value="NMT1"/>
    <property type="match status" value="1"/>
</dbReference>